<feature type="domain" description="Peptidase M28" evidence="3">
    <location>
        <begin position="120"/>
        <end position="302"/>
    </location>
</feature>
<dbReference type="InterPro" id="IPR040234">
    <property type="entry name" value="QC/QCL"/>
</dbReference>
<evidence type="ECO:0000313" key="4">
    <source>
        <dbReference type="EMBL" id="PNC18284.1"/>
    </source>
</evidence>
<keyword evidence="1" id="KW-0808">Transferase</keyword>
<dbReference type="Pfam" id="PF04389">
    <property type="entry name" value="Peptidase_M28"/>
    <property type="match status" value="1"/>
</dbReference>
<proteinExistence type="predicted"/>
<evidence type="ECO:0000313" key="5">
    <source>
        <dbReference type="Proteomes" id="UP000236000"/>
    </source>
</evidence>
<accession>A0A2N8HE91</accession>
<comment type="caution">
    <text evidence="4">The sequence shown here is derived from an EMBL/GenBank/DDBJ whole genome shotgun (WGS) entry which is preliminary data.</text>
</comment>
<evidence type="ECO:0000256" key="1">
    <source>
        <dbReference type="ARBA" id="ARBA00022679"/>
    </source>
</evidence>
<dbReference type="EMBL" id="PJKA01000010">
    <property type="protein sequence ID" value="PNC18284.1"/>
    <property type="molecule type" value="Genomic_DNA"/>
</dbReference>
<gene>
    <name evidence="4" type="ORF">CXU22_06570</name>
</gene>
<dbReference type="GO" id="GO:0016603">
    <property type="term" value="F:glutaminyl-peptide cyclotransferase activity"/>
    <property type="evidence" value="ECO:0007669"/>
    <property type="project" value="TreeGrafter"/>
</dbReference>
<dbReference type="GO" id="GO:0008270">
    <property type="term" value="F:zinc ion binding"/>
    <property type="evidence" value="ECO:0007669"/>
    <property type="project" value="TreeGrafter"/>
</dbReference>
<evidence type="ECO:0000256" key="2">
    <source>
        <dbReference type="ARBA" id="ARBA00023315"/>
    </source>
</evidence>
<name>A0A2N8HE91_9BACT</name>
<dbReference type="Proteomes" id="UP000236000">
    <property type="component" value="Unassembled WGS sequence"/>
</dbReference>
<dbReference type="InterPro" id="IPR007484">
    <property type="entry name" value="Peptidase_M28"/>
</dbReference>
<sequence>MTPRIGLILLTALLMQCGKPVETLPDSAETIPAQLQETDHFNGGNAMFHAARITEMGDRSAGTPGYRNQLEYLKRELAKHGWTCREQSFEEETPKGRVRFTNLRARFGPEPDFRAPVQGLLTCHIDTKPDIPGFTGANDGASGAAAILETARILSGEPVRAREMELVFFDGEESFAEHMDNDDGLYGSKHYAAALQPPLPRWQLNLDMVGRQGKKIRIPAMTPQSMYQVYSRAIRELGYSPQEWGISGYAILDDHVPFMERGMDTLNLIDDFEDGNWWHTSKDNMGILGEKSFKNTGEMTLHILRQLLPGPPST</sequence>
<dbReference type="OrthoDB" id="9779179at2"/>
<dbReference type="RefSeq" id="WP_102713756.1">
    <property type="nucleotide sequence ID" value="NZ_PJKA01000010.1"/>
</dbReference>
<dbReference type="PANTHER" id="PTHR12283">
    <property type="entry name" value="GLUTAMINYL-PEPTIDE CYCLOTRANSFERASE"/>
    <property type="match status" value="1"/>
</dbReference>
<evidence type="ECO:0000259" key="3">
    <source>
        <dbReference type="Pfam" id="PF04389"/>
    </source>
</evidence>
<dbReference type="PANTHER" id="PTHR12283:SF6">
    <property type="entry name" value="GLUTAMINYL-PEPTIDE CYCLOTRANSFERASE-RELATED"/>
    <property type="match status" value="1"/>
</dbReference>
<keyword evidence="2" id="KW-0012">Acyltransferase</keyword>
<reference evidence="4 5" key="1">
    <citation type="journal article" date="2017" name="BMC Genomics">
        <title>Genome sequencing of 39 Akkermansia muciniphila isolates reveals its population structure, genomic and functional diverisity, and global distribution in mammalian gut microbiotas.</title>
        <authorList>
            <person name="Guo X."/>
            <person name="Li S."/>
            <person name="Zhang J."/>
            <person name="Wu F."/>
            <person name="Li X."/>
            <person name="Wu D."/>
            <person name="Zhang M."/>
            <person name="Ou Z."/>
            <person name="Jie Z."/>
            <person name="Yan Q."/>
            <person name="Li P."/>
            <person name="Yi J."/>
            <person name="Peng Y."/>
        </authorList>
    </citation>
    <scope>NUCLEOTIDE SEQUENCE [LARGE SCALE GENOMIC DNA]</scope>
    <source>
        <strain evidence="4 5">GP24</strain>
    </source>
</reference>
<dbReference type="AlphaFoldDB" id="A0A2N8HE91"/>
<organism evidence="4 5">
    <name type="scientific">Akkermansia muciniphila</name>
    <dbReference type="NCBI Taxonomy" id="239935"/>
    <lineage>
        <taxon>Bacteria</taxon>
        <taxon>Pseudomonadati</taxon>
        <taxon>Verrucomicrobiota</taxon>
        <taxon>Verrucomicrobiia</taxon>
        <taxon>Verrucomicrobiales</taxon>
        <taxon>Akkermansiaceae</taxon>
        <taxon>Akkermansia</taxon>
    </lineage>
</organism>
<protein>
    <recommendedName>
        <fullName evidence="3">Peptidase M28 domain-containing protein</fullName>
    </recommendedName>
</protein>
<dbReference type="SUPFAM" id="SSF53187">
    <property type="entry name" value="Zn-dependent exopeptidases"/>
    <property type="match status" value="1"/>
</dbReference>
<dbReference type="Gene3D" id="3.40.630.10">
    <property type="entry name" value="Zn peptidases"/>
    <property type="match status" value="1"/>
</dbReference>